<feature type="compositionally biased region" description="Acidic residues" evidence="3">
    <location>
        <begin position="302"/>
        <end position="314"/>
    </location>
</feature>
<dbReference type="AlphaFoldDB" id="A0A227KQJ1"/>
<keyword evidence="6" id="KW-1185">Reference proteome</keyword>
<name>A0A227KQJ1_9BURK</name>
<comment type="similarity">
    <text evidence="1">Belongs to the ParB family.</text>
</comment>
<dbReference type="SUPFAM" id="SSF109709">
    <property type="entry name" value="KorB DNA-binding domain-like"/>
    <property type="match status" value="1"/>
</dbReference>
<sequence>MLRTMDLDSLRKVSKDFTHRIVNPEFSIVNLNLNEIEPDPNQPRKFFDEEELKQLADNIKTYGLLQPIVVRKIGEHKYHIISGERRYRAHLLNEEKTIKAIVKTSFDPSQIGYLQMAENIQRANLSTAEIAEFIVSRRKIPESQGEIADRLGLNKAIVSQYCSWSDFPETIREAVLTNKIGSIQSAYALFKTWKEYPDETEQFIEANEKISASQAKKFNPSIKPEEPQSPALEETPEESLPISSDENETSSETNDSSEESFETTSFPSEPEESEDSDETVEEQDTTDELLPEPPQTIKVNDPYEEDMAIEEDVSSEPMQNEDVADNCDSSESNPQHESEEFFEESLKEPKEDQYKKPFILCLVEGRECELLYKKKALDGMVFVKWEDGSEEELPAEELEINRIIEG</sequence>
<dbReference type="CDD" id="cd16393">
    <property type="entry name" value="SPO0J_N"/>
    <property type="match status" value="1"/>
</dbReference>
<reference evidence="6" key="1">
    <citation type="submission" date="2017-05" db="EMBL/GenBank/DDBJ databases">
        <title>Improved OligoMM genomes.</title>
        <authorList>
            <person name="Garzetti D."/>
        </authorList>
    </citation>
    <scope>NUCLEOTIDE SEQUENCE [LARGE SCALE GENOMIC DNA]</scope>
    <source>
        <strain evidence="6">YL45</strain>
    </source>
</reference>
<dbReference type="SMART" id="SM00470">
    <property type="entry name" value="ParB"/>
    <property type="match status" value="1"/>
</dbReference>
<feature type="compositionally biased region" description="Acidic residues" evidence="3">
    <location>
        <begin position="245"/>
        <end position="261"/>
    </location>
</feature>
<dbReference type="InterPro" id="IPR050336">
    <property type="entry name" value="Chromosome_partition/occlusion"/>
</dbReference>
<dbReference type="PANTHER" id="PTHR33375">
    <property type="entry name" value="CHROMOSOME-PARTITIONING PROTEIN PARB-RELATED"/>
    <property type="match status" value="1"/>
</dbReference>
<evidence type="ECO:0000259" key="4">
    <source>
        <dbReference type="SMART" id="SM00470"/>
    </source>
</evidence>
<feature type="domain" description="ParB-like N-terminal" evidence="4">
    <location>
        <begin position="29"/>
        <end position="120"/>
    </location>
</feature>
<comment type="caution">
    <text evidence="5">The sequence shown here is derived from an EMBL/GenBank/DDBJ whole genome shotgun (WGS) entry which is preliminary data.</text>
</comment>
<dbReference type="Proteomes" id="UP000214610">
    <property type="component" value="Unassembled WGS sequence"/>
</dbReference>
<dbReference type="PANTHER" id="PTHR33375:SF1">
    <property type="entry name" value="CHROMOSOME-PARTITIONING PROTEIN PARB-RELATED"/>
    <property type="match status" value="1"/>
</dbReference>
<dbReference type="GO" id="GO:0003677">
    <property type="term" value="F:DNA binding"/>
    <property type="evidence" value="ECO:0007669"/>
    <property type="project" value="UniProtKB-KW"/>
</dbReference>
<dbReference type="Gene3D" id="3.90.1530.30">
    <property type="match status" value="1"/>
</dbReference>
<evidence type="ECO:0000256" key="2">
    <source>
        <dbReference type="ARBA" id="ARBA00023125"/>
    </source>
</evidence>
<dbReference type="InterPro" id="IPR036086">
    <property type="entry name" value="ParB/Sulfiredoxin_sf"/>
</dbReference>
<feature type="compositionally biased region" description="Basic and acidic residues" evidence="3">
    <location>
        <begin position="334"/>
        <end position="350"/>
    </location>
</feature>
<dbReference type="SUPFAM" id="SSF110849">
    <property type="entry name" value="ParB/Sulfiredoxin"/>
    <property type="match status" value="1"/>
</dbReference>
<dbReference type="FunFam" id="3.90.1530.30:FF:000001">
    <property type="entry name" value="Chromosome partitioning protein ParB"/>
    <property type="match status" value="1"/>
</dbReference>
<dbReference type="RefSeq" id="WP_066593233.1">
    <property type="nucleotide sequence ID" value="NZ_CAJTBZ010000004.1"/>
</dbReference>
<dbReference type="GO" id="GO:0045892">
    <property type="term" value="P:negative regulation of DNA-templated transcription"/>
    <property type="evidence" value="ECO:0007669"/>
    <property type="project" value="InterPro"/>
</dbReference>
<feature type="region of interest" description="Disordered" evidence="3">
    <location>
        <begin position="214"/>
        <end position="350"/>
    </location>
</feature>
<dbReference type="InterPro" id="IPR037048">
    <property type="entry name" value="KorB_C_sf"/>
</dbReference>
<dbReference type="InterPro" id="IPR003115">
    <property type="entry name" value="ParB_N"/>
</dbReference>
<accession>A0A227KQJ1</accession>
<gene>
    <name evidence="5" type="ORF">ADH67_06385</name>
</gene>
<keyword evidence="2" id="KW-0238">DNA-binding</keyword>
<dbReference type="GeneID" id="78361653"/>
<dbReference type="GO" id="GO:0007059">
    <property type="term" value="P:chromosome segregation"/>
    <property type="evidence" value="ECO:0007669"/>
    <property type="project" value="TreeGrafter"/>
</dbReference>
<dbReference type="GO" id="GO:0005694">
    <property type="term" value="C:chromosome"/>
    <property type="evidence" value="ECO:0007669"/>
    <property type="project" value="TreeGrafter"/>
</dbReference>
<evidence type="ECO:0000313" key="5">
    <source>
        <dbReference type="EMBL" id="OXE49751.1"/>
    </source>
</evidence>
<dbReference type="Pfam" id="PF08535">
    <property type="entry name" value="KorB"/>
    <property type="match status" value="1"/>
</dbReference>
<evidence type="ECO:0000256" key="3">
    <source>
        <dbReference type="SAM" id="MobiDB-lite"/>
    </source>
</evidence>
<proteinExistence type="inferred from homology"/>
<dbReference type="InterPro" id="IPR004437">
    <property type="entry name" value="ParB/RepB/Spo0J"/>
</dbReference>
<evidence type="ECO:0000256" key="1">
    <source>
        <dbReference type="ARBA" id="ARBA00006295"/>
    </source>
</evidence>
<evidence type="ECO:0000313" key="6">
    <source>
        <dbReference type="Proteomes" id="UP000214610"/>
    </source>
</evidence>
<dbReference type="NCBIfam" id="TIGR00180">
    <property type="entry name" value="parB_part"/>
    <property type="match status" value="1"/>
</dbReference>
<dbReference type="EMBL" id="NHMP01000003">
    <property type="protein sequence ID" value="OXE49751.1"/>
    <property type="molecule type" value="Genomic_DNA"/>
</dbReference>
<dbReference type="Gene3D" id="1.10.10.2830">
    <property type="match status" value="1"/>
</dbReference>
<dbReference type="Gene3D" id="2.30.30.150">
    <property type="entry name" value="KorB, C-terminal domain"/>
    <property type="match status" value="1"/>
</dbReference>
<dbReference type="InterPro" id="IPR013741">
    <property type="entry name" value="KorB_domain"/>
</dbReference>
<protein>
    <recommendedName>
        <fullName evidence="4">ParB-like N-terminal domain-containing protein</fullName>
    </recommendedName>
</protein>
<dbReference type="Pfam" id="PF02195">
    <property type="entry name" value="ParB_N"/>
    <property type="match status" value="1"/>
</dbReference>
<feature type="compositionally biased region" description="Acidic residues" evidence="3">
    <location>
        <begin position="269"/>
        <end position="290"/>
    </location>
</feature>
<organism evidence="5 6">
    <name type="scientific">Turicimonas muris</name>
    <dbReference type="NCBI Taxonomy" id="1796652"/>
    <lineage>
        <taxon>Bacteria</taxon>
        <taxon>Pseudomonadati</taxon>
        <taxon>Pseudomonadota</taxon>
        <taxon>Betaproteobacteria</taxon>
        <taxon>Burkholderiales</taxon>
        <taxon>Sutterellaceae</taxon>
        <taxon>Turicimonas</taxon>
    </lineage>
</organism>